<evidence type="ECO:0000313" key="2">
    <source>
        <dbReference type="Proteomes" id="UP001597045"/>
    </source>
</evidence>
<dbReference type="Proteomes" id="UP001597045">
    <property type="component" value="Unassembled WGS sequence"/>
</dbReference>
<comment type="caution">
    <text evidence="1">The sequence shown here is derived from an EMBL/GenBank/DDBJ whole genome shotgun (WGS) entry which is preliminary data.</text>
</comment>
<protein>
    <submittedName>
        <fullName evidence="1">Uncharacterized protein</fullName>
    </submittedName>
</protein>
<proteinExistence type="predicted"/>
<keyword evidence="2" id="KW-1185">Reference proteome</keyword>
<gene>
    <name evidence="1" type="ORF">ACFQ1S_41630</name>
</gene>
<name>A0ABW3MMX6_9PSEU</name>
<organism evidence="1 2">
    <name type="scientific">Kibdelosporangium lantanae</name>
    <dbReference type="NCBI Taxonomy" id="1497396"/>
    <lineage>
        <taxon>Bacteria</taxon>
        <taxon>Bacillati</taxon>
        <taxon>Actinomycetota</taxon>
        <taxon>Actinomycetes</taxon>
        <taxon>Pseudonocardiales</taxon>
        <taxon>Pseudonocardiaceae</taxon>
        <taxon>Kibdelosporangium</taxon>
    </lineage>
</organism>
<evidence type="ECO:0000313" key="1">
    <source>
        <dbReference type="EMBL" id="MFD1051597.1"/>
    </source>
</evidence>
<accession>A0ABW3MMX6</accession>
<reference evidence="2" key="1">
    <citation type="journal article" date="2019" name="Int. J. Syst. Evol. Microbiol.">
        <title>The Global Catalogue of Microorganisms (GCM) 10K type strain sequencing project: providing services to taxonomists for standard genome sequencing and annotation.</title>
        <authorList>
            <consortium name="The Broad Institute Genomics Platform"/>
            <consortium name="The Broad Institute Genome Sequencing Center for Infectious Disease"/>
            <person name="Wu L."/>
            <person name="Ma J."/>
        </authorList>
    </citation>
    <scope>NUCLEOTIDE SEQUENCE [LARGE SCALE GENOMIC DNA]</scope>
    <source>
        <strain evidence="2">JCM 31486</strain>
    </source>
</reference>
<sequence>MAENWSEAVRLVGVEQARIWRLYMAGAALAFAENRMGVDQIQAQKTTG</sequence>
<dbReference type="EMBL" id="JBHTIS010003719">
    <property type="protein sequence ID" value="MFD1051597.1"/>
    <property type="molecule type" value="Genomic_DNA"/>
</dbReference>